<reference evidence="1 2" key="1">
    <citation type="submission" date="2012-08" db="EMBL/GenBank/DDBJ databases">
        <title>Oryza genome evolution.</title>
        <authorList>
            <person name="Wing R.A."/>
        </authorList>
    </citation>
    <scope>NUCLEOTIDE SEQUENCE</scope>
</reference>
<reference evidence="2" key="2">
    <citation type="submission" date="2013-12" db="EMBL/GenBank/DDBJ databases">
        <authorList>
            <person name="Yu Y."/>
            <person name="Lee S."/>
            <person name="de Baynast K."/>
            <person name="Wissotski M."/>
            <person name="Liu L."/>
            <person name="Talag J."/>
            <person name="Goicoechea J."/>
            <person name="Angelova A."/>
            <person name="Jetty R."/>
            <person name="Kudrna D."/>
            <person name="Golser W."/>
            <person name="Rivera L."/>
            <person name="Zhang J."/>
            <person name="Wing R."/>
        </authorList>
    </citation>
    <scope>NUCLEOTIDE SEQUENCE</scope>
</reference>
<dbReference type="HOGENOM" id="CLU_2561600_0_0_1"/>
<dbReference type="Gramene" id="LPERR06G03880.1">
    <property type="protein sequence ID" value="LPERR06G03880.1"/>
    <property type="gene ID" value="LPERR06G03880"/>
</dbReference>
<protein>
    <submittedName>
        <fullName evidence="1">Uncharacterized protein</fullName>
    </submittedName>
</protein>
<evidence type="ECO:0000313" key="2">
    <source>
        <dbReference type="Proteomes" id="UP000032180"/>
    </source>
</evidence>
<name>A0A0D9WM90_9ORYZ</name>
<evidence type="ECO:0000313" key="1">
    <source>
        <dbReference type="EnsemblPlants" id="LPERR06G03880.1"/>
    </source>
</evidence>
<sequence>MKVERRRAYRIWRWQWIVGQWMWSSPADLVLPPPPLACNLRGRGSPPAAQLLLIRACLDAARPRPAPLLPRPASPPLPLSAS</sequence>
<accession>A0A0D9WM90</accession>
<keyword evidence="2" id="KW-1185">Reference proteome</keyword>
<dbReference type="AlphaFoldDB" id="A0A0D9WM90"/>
<dbReference type="Proteomes" id="UP000032180">
    <property type="component" value="Chromosome 6"/>
</dbReference>
<reference evidence="1" key="3">
    <citation type="submission" date="2015-04" db="UniProtKB">
        <authorList>
            <consortium name="EnsemblPlants"/>
        </authorList>
    </citation>
    <scope>IDENTIFICATION</scope>
</reference>
<dbReference type="EnsemblPlants" id="LPERR06G03880.1">
    <property type="protein sequence ID" value="LPERR06G03880.1"/>
    <property type="gene ID" value="LPERR06G03880"/>
</dbReference>
<proteinExistence type="predicted"/>
<organism evidence="1 2">
    <name type="scientific">Leersia perrieri</name>
    <dbReference type="NCBI Taxonomy" id="77586"/>
    <lineage>
        <taxon>Eukaryota</taxon>
        <taxon>Viridiplantae</taxon>
        <taxon>Streptophyta</taxon>
        <taxon>Embryophyta</taxon>
        <taxon>Tracheophyta</taxon>
        <taxon>Spermatophyta</taxon>
        <taxon>Magnoliopsida</taxon>
        <taxon>Liliopsida</taxon>
        <taxon>Poales</taxon>
        <taxon>Poaceae</taxon>
        <taxon>BOP clade</taxon>
        <taxon>Oryzoideae</taxon>
        <taxon>Oryzeae</taxon>
        <taxon>Oryzinae</taxon>
        <taxon>Leersia</taxon>
    </lineage>
</organism>